<keyword evidence="4" id="KW-1185">Reference proteome</keyword>
<evidence type="ECO:0000256" key="1">
    <source>
        <dbReference type="SAM" id="Phobius"/>
    </source>
</evidence>
<dbReference type="InterPro" id="IPR025201">
    <property type="entry name" value="KdpD_TM"/>
</dbReference>
<organism evidence="3 4">
    <name type="scientific">Streptomyces niphimycinicus</name>
    <dbReference type="NCBI Taxonomy" id="2842201"/>
    <lineage>
        <taxon>Bacteria</taxon>
        <taxon>Bacillati</taxon>
        <taxon>Actinomycetota</taxon>
        <taxon>Actinomycetes</taxon>
        <taxon>Kitasatosporales</taxon>
        <taxon>Streptomycetaceae</taxon>
        <taxon>Streptomyces</taxon>
    </lineage>
</organism>
<comment type="caution">
    <text evidence="3">The sequence shown here is derived from an EMBL/GenBank/DDBJ whole genome shotgun (WGS) entry which is preliminary data.</text>
</comment>
<sequence>MGGTPVTGFPLRDRIALAAAVAGPLLLALILVPFRGGVSSTNLALIMVVAIVAIAAAGNRLAGGLAALSSAAWFDFFLTRPYQSFTINRGADITTAVLLLAVGLAVSQMAARARRLEVLVVTDADYLARVHDTAQLAQTTRSADGVVDHVKRQLTELLQLRECRFEYGSLLGHPARLEQDGSVTVGRKRWDIDQQGWPQQEIELRASAGGRFQGRFMLTPAPGARPDLQARLVAATLADQAAAALDTAGPSPQEQ</sequence>
<evidence type="ECO:0000313" key="4">
    <source>
        <dbReference type="Proteomes" id="UP000720508"/>
    </source>
</evidence>
<reference evidence="3 4" key="1">
    <citation type="submission" date="2021-06" db="EMBL/GenBank/DDBJ databases">
        <authorList>
            <person name="Pan X."/>
        </authorList>
    </citation>
    <scope>NUCLEOTIDE SEQUENCE [LARGE SCALE GENOMIC DNA]</scope>
    <source>
        <strain evidence="3 4">4503</strain>
    </source>
</reference>
<evidence type="ECO:0000259" key="2">
    <source>
        <dbReference type="Pfam" id="PF13493"/>
    </source>
</evidence>
<name>A0ABS6CEI9_9ACTN</name>
<dbReference type="Proteomes" id="UP000720508">
    <property type="component" value="Unassembled WGS sequence"/>
</dbReference>
<dbReference type="EMBL" id="JAHLEM010000149">
    <property type="protein sequence ID" value="MBU3865342.1"/>
    <property type="molecule type" value="Genomic_DNA"/>
</dbReference>
<dbReference type="Pfam" id="PF13493">
    <property type="entry name" value="DUF4118"/>
    <property type="match status" value="1"/>
</dbReference>
<protein>
    <submittedName>
        <fullName evidence="3">DUF4118 domain-containing protein</fullName>
    </submittedName>
</protein>
<keyword evidence="1" id="KW-0472">Membrane</keyword>
<gene>
    <name evidence="3" type="ORF">KN815_15065</name>
</gene>
<accession>A0ABS6CEI9</accession>
<feature type="domain" description="Sensor protein KdpD transmembrane" evidence="2">
    <location>
        <begin position="18"/>
        <end position="116"/>
    </location>
</feature>
<keyword evidence="1" id="KW-0812">Transmembrane</keyword>
<proteinExistence type="predicted"/>
<feature type="transmembrane region" description="Helical" evidence="1">
    <location>
        <begin position="44"/>
        <end position="73"/>
    </location>
</feature>
<evidence type="ECO:0000313" key="3">
    <source>
        <dbReference type="EMBL" id="MBU3865342.1"/>
    </source>
</evidence>
<feature type="transmembrane region" description="Helical" evidence="1">
    <location>
        <begin position="15"/>
        <end position="32"/>
    </location>
</feature>
<keyword evidence="1" id="KW-1133">Transmembrane helix</keyword>
<feature type="transmembrane region" description="Helical" evidence="1">
    <location>
        <begin position="93"/>
        <end position="111"/>
    </location>
</feature>